<dbReference type="Proteomes" id="UP000002279">
    <property type="component" value="Chromosome 14"/>
</dbReference>
<sequence>WRNGVQGDVQLTESGGDVKQPGGSLSLSCKASGFTFSSHSLSWVPQAPGKGLQWVADVHSEVILMQSSPALAQPWPSPDSPTACSAQSAGLTQAATTWVGSDRRLRRG</sequence>
<dbReference type="Bgee" id="ENSOANG00000032039">
    <property type="expression patterns" value="Expressed in liver and 4 other cell types or tissues"/>
</dbReference>
<name>F6UYK4_ORNAN</name>
<proteinExistence type="predicted"/>
<dbReference type="InParanoid" id="F6UYK4"/>
<dbReference type="Ensembl" id="ENSOANT00000029196.3">
    <property type="protein sequence ID" value="ENSOANP00000025392.3"/>
    <property type="gene ID" value="ENSOANG00000032039.2"/>
</dbReference>
<evidence type="ECO:0000313" key="3">
    <source>
        <dbReference type="Proteomes" id="UP000002279"/>
    </source>
</evidence>
<feature type="region of interest" description="Disordered" evidence="1">
    <location>
        <begin position="72"/>
        <end position="108"/>
    </location>
</feature>
<dbReference type="InterPro" id="IPR036179">
    <property type="entry name" value="Ig-like_dom_sf"/>
</dbReference>
<feature type="region of interest" description="Disordered" evidence="1">
    <location>
        <begin position="1"/>
        <end position="22"/>
    </location>
</feature>
<dbReference type="GeneTree" id="ENSGT01050000244936"/>
<evidence type="ECO:0008006" key="4">
    <source>
        <dbReference type="Google" id="ProtNLM"/>
    </source>
</evidence>
<dbReference type="OMA" id="QWVADVH"/>
<accession>F6UYK4</accession>
<dbReference type="GO" id="GO:0016064">
    <property type="term" value="P:immunoglobulin mediated immune response"/>
    <property type="evidence" value="ECO:0000318"/>
    <property type="project" value="GO_Central"/>
</dbReference>
<protein>
    <recommendedName>
        <fullName evidence="4">Ig-like domain-containing protein</fullName>
    </recommendedName>
</protein>
<reference evidence="2" key="2">
    <citation type="submission" date="2025-08" db="UniProtKB">
        <authorList>
            <consortium name="Ensembl"/>
        </authorList>
    </citation>
    <scope>IDENTIFICATION</scope>
    <source>
        <strain evidence="2">Glennie</strain>
    </source>
</reference>
<feature type="compositionally biased region" description="Polar residues" evidence="1">
    <location>
        <begin position="80"/>
        <end position="99"/>
    </location>
</feature>
<keyword evidence="3" id="KW-1185">Reference proteome</keyword>
<reference evidence="2" key="3">
    <citation type="submission" date="2025-09" db="UniProtKB">
        <authorList>
            <consortium name="Ensembl"/>
        </authorList>
    </citation>
    <scope>IDENTIFICATION</scope>
    <source>
        <strain evidence="2">Glennie</strain>
    </source>
</reference>
<dbReference type="eggNOG" id="ENOG502S5S3">
    <property type="taxonomic scope" value="Eukaryota"/>
</dbReference>
<dbReference type="PANTHER" id="PTHR23266">
    <property type="entry name" value="IMMUNOGLOBULIN HEAVY CHAIN"/>
    <property type="match status" value="1"/>
</dbReference>
<dbReference type="HOGENOM" id="CLU_077975_5_2_1"/>
<dbReference type="InterPro" id="IPR013783">
    <property type="entry name" value="Ig-like_fold"/>
</dbReference>
<dbReference type="GO" id="GO:0003823">
    <property type="term" value="F:antigen binding"/>
    <property type="evidence" value="ECO:0000318"/>
    <property type="project" value="GO_Central"/>
</dbReference>
<dbReference type="SUPFAM" id="SSF48726">
    <property type="entry name" value="Immunoglobulin"/>
    <property type="match status" value="1"/>
</dbReference>
<dbReference type="STRING" id="9258.ENSOANP00000025392"/>
<evidence type="ECO:0000313" key="2">
    <source>
        <dbReference type="Ensembl" id="ENSOANP00000025392.3"/>
    </source>
</evidence>
<dbReference type="InterPro" id="IPR050199">
    <property type="entry name" value="IgHV"/>
</dbReference>
<dbReference type="Gene3D" id="2.60.40.10">
    <property type="entry name" value="Immunoglobulins"/>
    <property type="match status" value="1"/>
</dbReference>
<reference evidence="2 3" key="1">
    <citation type="journal article" date="2008" name="Nature">
        <title>Genome analysis of the platypus reveals unique signatures of evolution.</title>
        <authorList>
            <person name="Warren W.C."/>
            <person name="Hillier L.W."/>
            <person name="Marshall Graves J.A."/>
            <person name="Birney E."/>
            <person name="Ponting C.P."/>
            <person name="Grutzner F."/>
            <person name="Belov K."/>
            <person name="Miller W."/>
            <person name="Clarke L."/>
            <person name="Chinwalla A.T."/>
            <person name="Yang S.P."/>
            <person name="Heger A."/>
            <person name="Locke D.P."/>
            <person name="Miethke P."/>
            <person name="Waters P.D."/>
            <person name="Veyrunes F."/>
            <person name="Fulton L."/>
            <person name="Fulton B."/>
            <person name="Graves T."/>
            <person name="Wallis J."/>
            <person name="Puente X.S."/>
            <person name="Lopez-Otin C."/>
            <person name="Ordonez G.R."/>
            <person name="Eichler E.E."/>
            <person name="Chen L."/>
            <person name="Cheng Z."/>
            <person name="Deakin J.E."/>
            <person name="Alsop A."/>
            <person name="Thompson K."/>
            <person name="Kirby P."/>
            <person name="Papenfuss A.T."/>
            <person name="Wakefield M.J."/>
            <person name="Olender T."/>
            <person name="Lancet D."/>
            <person name="Huttley G.A."/>
            <person name="Smit A.F."/>
            <person name="Pask A."/>
            <person name="Temple-Smith P."/>
            <person name="Batzer M.A."/>
            <person name="Walker J.A."/>
            <person name="Konkel M.K."/>
            <person name="Harris R.S."/>
            <person name="Whittington C.M."/>
            <person name="Wong E.S."/>
            <person name="Gemmell N.J."/>
            <person name="Buschiazzo E."/>
            <person name="Vargas Jentzsch I.M."/>
            <person name="Merkel A."/>
            <person name="Schmitz J."/>
            <person name="Zemann A."/>
            <person name="Churakov G."/>
            <person name="Kriegs J.O."/>
            <person name="Brosius J."/>
            <person name="Murchison E.P."/>
            <person name="Sachidanandam R."/>
            <person name="Smith C."/>
            <person name="Hannon G.J."/>
            <person name="Tsend-Ayush E."/>
            <person name="McMillan D."/>
            <person name="Attenborough R."/>
            <person name="Rens W."/>
            <person name="Ferguson-Smith M."/>
            <person name="Lefevre C.M."/>
            <person name="Sharp J.A."/>
            <person name="Nicholas K.R."/>
            <person name="Ray D.A."/>
            <person name="Kube M."/>
            <person name="Reinhardt R."/>
            <person name="Pringle T.H."/>
            <person name="Taylor J."/>
            <person name="Jones R.C."/>
            <person name="Nixon B."/>
            <person name="Dacheux J.L."/>
            <person name="Niwa H."/>
            <person name="Sekita Y."/>
            <person name="Huang X."/>
            <person name="Stark A."/>
            <person name="Kheradpour P."/>
            <person name="Kellis M."/>
            <person name="Flicek P."/>
            <person name="Chen Y."/>
            <person name="Webber C."/>
            <person name="Hardison R."/>
            <person name="Nelson J."/>
            <person name="Hallsworth-Pepin K."/>
            <person name="Delehaunty K."/>
            <person name="Markovic C."/>
            <person name="Minx P."/>
            <person name="Feng Y."/>
            <person name="Kremitzki C."/>
            <person name="Mitreva M."/>
            <person name="Glasscock J."/>
            <person name="Wylie T."/>
            <person name="Wohldmann P."/>
            <person name="Thiru P."/>
            <person name="Nhan M.N."/>
            <person name="Pohl C.S."/>
            <person name="Smith S.M."/>
            <person name="Hou S."/>
            <person name="Nefedov M."/>
            <person name="de Jong P.J."/>
            <person name="Renfree M.B."/>
            <person name="Mardis E.R."/>
            <person name="Wilson R.K."/>
        </authorList>
    </citation>
    <scope>NUCLEOTIDE SEQUENCE [LARGE SCALE GENOMIC DNA]</scope>
    <source>
        <strain evidence="2 3">Glennie</strain>
    </source>
</reference>
<organism evidence="2 3">
    <name type="scientific">Ornithorhynchus anatinus</name>
    <name type="common">Duckbill platypus</name>
    <dbReference type="NCBI Taxonomy" id="9258"/>
    <lineage>
        <taxon>Eukaryota</taxon>
        <taxon>Metazoa</taxon>
        <taxon>Chordata</taxon>
        <taxon>Craniata</taxon>
        <taxon>Vertebrata</taxon>
        <taxon>Euteleostomi</taxon>
        <taxon>Mammalia</taxon>
        <taxon>Monotremata</taxon>
        <taxon>Ornithorhynchidae</taxon>
        <taxon>Ornithorhynchus</taxon>
    </lineage>
</organism>
<dbReference type="AlphaFoldDB" id="F6UYK4"/>
<evidence type="ECO:0000256" key="1">
    <source>
        <dbReference type="SAM" id="MobiDB-lite"/>
    </source>
</evidence>